<dbReference type="HOGENOM" id="CLU_1075201_0_0_1"/>
<dbReference type="KEGG" id="smo:SELMODRAFT_423524"/>
<sequence>MAASLVFYCEAGGGLIARRQVPDPVVGASSPLWPLAVDRLDRRRWSRLSGRTGRRDQPFQICGYYAPFSRSFCSWPPPGSILDLEIVEPLYISLSVATYSTVVASTGEYAVLKLDYDPNRSACMKLGLEWDTLSELRDTAGRDGDQPDQGDAPEPVPEATMGDLKLVERPQNYTLVPDACKQAYQRKGQVRCLDSYTMFPNITPEQASACVAGFYQLDHEGREAVPGSQRYVHKHEVLDSTIATGDCRLGFTLRHSSKL</sequence>
<accession>D8SLZ6</accession>
<keyword evidence="3" id="KW-1185">Reference proteome</keyword>
<dbReference type="InParanoid" id="D8SLZ6"/>
<dbReference type="Proteomes" id="UP000001514">
    <property type="component" value="Unassembled WGS sequence"/>
</dbReference>
<feature type="region of interest" description="Disordered" evidence="1">
    <location>
        <begin position="138"/>
        <end position="158"/>
    </location>
</feature>
<protein>
    <submittedName>
        <fullName evidence="2">Uncharacterized protein</fullName>
    </submittedName>
</protein>
<evidence type="ECO:0000313" key="3">
    <source>
        <dbReference type="Proteomes" id="UP000001514"/>
    </source>
</evidence>
<proteinExistence type="predicted"/>
<evidence type="ECO:0000313" key="2">
    <source>
        <dbReference type="EMBL" id="EFJ14397.1"/>
    </source>
</evidence>
<name>D8SLZ6_SELML</name>
<reference evidence="2 3" key="1">
    <citation type="journal article" date="2011" name="Science">
        <title>The Selaginella genome identifies genetic changes associated with the evolution of vascular plants.</title>
        <authorList>
            <person name="Banks J.A."/>
            <person name="Nishiyama T."/>
            <person name="Hasebe M."/>
            <person name="Bowman J.L."/>
            <person name="Gribskov M."/>
            <person name="dePamphilis C."/>
            <person name="Albert V.A."/>
            <person name="Aono N."/>
            <person name="Aoyama T."/>
            <person name="Ambrose B.A."/>
            <person name="Ashton N.W."/>
            <person name="Axtell M.J."/>
            <person name="Barker E."/>
            <person name="Barker M.S."/>
            <person name="Bennetzen J.L."/>
            <person name="Bonawitz N.D."/>
            <person name="Chapple C."/>
            <person name="Cheng C."/>
            <person name="Correa L.G."/>
            <person name="Dacre M."/>
            <person name="DeBarry J."/>
            <person name="Dreyer I."/>
            <person name="Elias M."/>
            <person name="Engstrom E.M."/>
            <person name="Estelle M."/>
            <person name="Feng L."/>
            <person name="Finet C."/>
            <person name="Floyd S.K."/>
            <person name="Frommer W.B."/>
            <person name="Fujita T."/>
            <person name="Gramzow L."/>
            <person name="Gutensohn M."/>
            <person name="Harholt J."/>
            <person name="Hattori M."/>
            <person name="Heyl A."/>
            <person name="Hirai T."/>
            <person name="Hiwatashi Y."/>
            <person name="Ishikawa M."/>
            <person name="Iwata M."/>
            <person name="Karol K.G."/>
            <person name="Koehler B."/>
            <person name="Kolukisaoglu U."/>
            <person name="Kubo M."/>
            <person name="Kurata T."/>
            <person name="Lalonde S."/>
            <person name="Li K."/>
            <person name="Li Y."/>
            <person name="Litt A."/>
            <person name="Lyons E."/>
            <person name="Manning G."/>
            <person name="Maruyama T."/>
            <person name="Michael T.P."/>
            <person name="Mikami K."/>
            <person name="Miyazaki S."/>
            <person name="Morinaga S."/>
            <person name="Murata T."/>
            <person name="Mueller-Roeber B."/>
            <person name="Nelson D.R."/>
            <person name="Obara M."/>
            <person name="Oguri Y."/>
            <person name="Olmstead R.G."/>
            <person name="Onodera N."/>
            <person name="Petersen B.L."/>
            <person name="Pils B."/>
            <person name="Prigge M."/>
            <person name="Rensing S.A."/>
            <person name="Riano-Pachon D.M."/>
            <person name="Roberts A.W."/>
            <person name="Sato Y."/>
            <person name="Scheller H.V."/>
            <person name="Schulz B."/>
            <person name="Schulz C."/>
            <person name="Shakirov E.V."/>
            <person name="Shibagaki N."/>
            <person name="Shinohara N."/>
            <person name="Shippen D.E."/>
            <person name="Soerensen I."/>
            <person name="Sotooka R."/>
            <person name="Sugimoto N."/>
            <person name="Sugita M."/>
            <person name="Sumikawa N."/>
            <person name="Tanurdzic M."/>
            <person name="Theissen G."/>
            <person name="Ulvskov P."/>
            <person name="Wakazuki S."/>
            <person name="Weng J.K."/>
            <person name="Willats W.W."/>
            <person name="Wipf D."/>
            <person name="Wolf P.G."/>
            <person name="Yang L."/>
            <person name="Zimmer A.D."/>
            <person name="Zhu Q."/>
            <person name="Mitros T."/>
            <person name="Hellsten U."/>
            <person name="Loque D."/>
            <person name="Otillar R."/>
            <person name="Salamov A."/>
            <person name="Schmutz J."/>
            <person name="Shapiro H."/>
            <person name="Lindquist E."/>
            <person name="Lucas S."/>
            <person name="Rokhsar D."/>
            <person name="Grigoriev I.V."/>
        </authorList>
    </citation>
    <scope>NUCLEOTIDE SEQUENCE [LARGE SCALE GENOMIC DNA]</scope>
</reference>
<dbReference type="AlphaFoldDB" id="D8SLZ6"/>
<dbReference type="EMBL" id="GL377627">
    <property type="protein sequence ID" value="EFJ14397.1"/>
    <property type="molecule type" value="Genomic_DNA"/>
</dbReference>
<gene>
    <name evidence="2" type="ORF">SELMODRAFT_423524</name>
</gene>
<organism evidence="3">
    <name type="scientific">Selaginella moellendorffii</name>
    <name type="common">Spikemoss</name>
    <dbReference type="NCBI Taxonomy" id="88036"/>
    <lineage>
        <taxon>Eukaryota</taxon>
        <taxon>Viridiplantae</taxon>
        <taxon>Streptophyta</taxon>
        <taxon>Embryophyta</taxon>
        <taxon>Tracheophyta</taxon>
        <taxon>Lycopodiopsida</taxon>
        <taxon>Selaginellales</taxon>
        <taxon>Selaginellaceae</taxon>
        <taxon>Selaginella</taxon>
    </lineage>
</organism>
<dbReference type="Gramene" id="EFJ14397">
    <property type="protein sequence ID" value="EFJ14397"/>
    <property type="gene ID" value="SELMODRAFT_423524"/>
</dbReference>
<evidence type="ECO:0000256" key="1">
    <source>
        <dbReference type="SAM" id="MobiDB-lite"/>
    </source>
</evidence>